<keyword evidence="1" id="KW-0805">Transcription regulation</keyword>
<dbReference type="InterPro" id="IPR036390">
    <property type="entry name" value="WH_DNA-bd_sf"/>
</dbReference>
<dbReference type="PANTHER" id="PTHR43537">
    <property type="entry name" value="TRANSCRIPTIONAL REGULATOR, GNTR FAMILY"/>
    <property type="match status" value="1"/>
</dbReference>
<proteinExistence type="predicted"/>
<dbReference type="SMART" id="SM00345">
    <property type="entry name" value="HTH_GNTR"/>
    <property type="match status" value="1"/>
</dbReference>
<dbReference type="Gene3D" id="1.10.10.10">
    <property type="entry name" value="Winged helix-like DNA-binding domain superfamily/Winged helix DNA-binding domain"/>
    <property type="match status" value="1"/>
</dbReference>
<keyword evidence="6" id="KW-1185">Reference proteome</keyword>
<dbReference type="SUPFAM" id="SSF48008">
    <property type="entry name" value="GntR ligand-binding domain-like"/>
    <property type="match status" value="1"/>
</dbReference>
<dbReference type="InterPro" id="IPR000524">
    <property type="entry name" value="Tscrpt_reg_HTH_GntR"/>
</dbReference>
<dbReference type="CDD" id="cd07377">
    <property type="entry name" value="WHTH_GntR"/>
    <property type="match status" value="1"/>
</dbReference>
<accession>A0A839U5Z6</accession>
<evidence type="ECO:0000256" key="2">
    <source>
        <dbReference type="ARBA" id="ARBA00023125"/>
    </source>
</evidence>
<dbReference type="AlphaFoldDB" id="A0A839U5Z6"/>
<dbReference type="RefSeq" id="WP_112531087.1">
    <property type="nucleotide sequence ID" value="NZ_JACHXN010000002.1"/>
</dbReference>
<dbReference type="SMART" id="SM00895">
    <property type="entry name" value="FCD"/>
    <property type="match status" value="1"/>
</dbReference>
<organism evidence="5 6">
    <name type="scientific">Phyllobacterium trifolii</name>
    <dbReference type="NCBI Taxonomy" id="300193"/>
    <lineage>
        <taxon>Bacteria</taxon>
        <taxon>Pseudomonadati</taxon>
        <taxon>Pseudomonadota</taxon>
        <taxon>Alphaproteobacteria</taxon>
        <taxon>Hyphomicrobiales</taxon>
        <taxon>Phyllobacteriaceae</taxon>
        <taxon>Phyllobacterium</taxon>
    </lineage>
</organism>
<dbReference type="SUPFAM" id="SSF46785">
    <property type="entry name" value="Winged helix' DNA-binding domain"/>
    <property type="match status" value="1"/>
</dbReference>
<dbReference type="GO" id="GO:0003677">
    <property type="term" value="F:DNA binding"/>
    <property type="evidence" value="ECO:0007669"/>
    <property type="project" value="UniProtKB-KW"/>
</dbReference>
<dbReference type="PANTHER" id="PTHR43537:SF24">
    <property type="entry name" value="GLUCONATE OPERON TRANSCRIPTIONAL REPRESSOR"/>
    <property type="match status" value="1"/>
</dbReference>
<dbReference type="Gene3D" id="1.20.120.530">
    <property type="entry name" value="GntR ligand-binding domain-like"/>
    <property type="match status" value="1"/>
</dbReference>
<dbReference type="Pfam" id="PF07729">
    <property type="entry name" value="FCD"/>
    <property type="match status" value="1"/>
</dbReference>
<comment type="caution">
    <text evidence="5">The sequence shown here is derived from an EMBL/GenBank/DDBJ whole genome shotgun (WGS) entry which is preliminary data.</text>
</comment>
<reference evidence="5 6" key="1">
    <citation type="submission" date="2020-08" db="EMBL/GenBank/DDBJ databases">
        <title>Genomic Encyclopedia of Type Strains, Phase III (KMG-III): the genomes of soil and plant-associated and newly described type strains.</title>
        <authorList>
            <person name="Whitman W."/>
        </authorList>
    </citation>
    <scope>NUCLEOTIDE SEQUENCE [LARGE SCALE GENOMIC DNA]</scope>
    <source>
        <strain evidence="5 6">CECT 7015</strain>
    </source>
</reference>
<sequence length="214" mass="23541">MALLGLHMPRETTSLRQQVTDTLRESILSGSLRPGQKLIERVLCEELLVSRTILREALQHLQAEGVIVSTPRRGLSVAKPSAEEANQMLRVRQALTPLVGEEFACNASNAQVARLRAHVDRTDDQNAMTAENRFYSILLEGCGNSVASAMLTLLNNRMIILQHLEPGVTNHNRDAFDELRAIVSAIEARDAELTSRVCSAHATSSTGIHRELAN</sequence>
<dbReference type="PROSITE" id="PS50949">
    <property type="entry name" value="HTH_GNTR"/>
    <property type="match status" value="1"/>
</dbReference>
<dbReference type="Pfam" id="PF00392">
    <property type="entry name" value="GntR"/>
    <property type="match status" value="1"/>
</dbReference>
<name>A0A839U5Z6_9HYPH</name>
<evidence type="ECO:0000313" key="6">
    <source>
        <dbReference type="Proteomes" id="UP000554520"/>
    </source>
</evidence>
<dbReference type="Proteomes" id="UP000554520">
    <property type="component" value="Unassembled WGS sequence"/>
</dbReference>
<dbReference type="InterPro" id="IPR011711">
    <property type="entry name" value="GntR_C"/>
</dbReference>
<dbReference type="GO" id="GO:0003700">
    <property type="term" value="F:DNA-binding transcription factor activity"/>
    <property type="evidence" value="ECO:0007669"/>
    <property type="project" value="InterPro"/>
</dbReference>
<evidence type="ECO:0000256" key="3">
    <source>
        <dbReference type="ARBA" id="ARBA00023163"/>
    </source>
</evidence>
<keyword evidence="3" id="KW-0804">Transcription</keyword>
<feature type="domain" description="HTH gntR-type" evidence="4">
    <location>
        <begin position="13"/>
        <end position="80"/>
    </location>
</feature>
<dbReference type="InterPro" id="IPR036388">
    <property type="entry name" value="WH-like_DNA-bd_sf"/>
</dbReference>
<dbReference type="EMBL" id="JACHXN010000002">
    <property type="protein sequence ID" value="MBB3144432.1"/>
    <property type="molecule type" value="Genomic_DNA"/>
</dbReference>
<dbReference type="InterPro" id="IPR008920">
    <property type="entry name" value="TF_FadR/GntR_C"/>
</dbReference>
<keyword evidence="2 5" id="KW-0238">DNA-binding</keyword>
<gene>
    <name evidence="5" type="ORF">FHS21_000828</name>
</gene>
<evidence type="ECO:0000259" key="4">
    <source>
        <dbReference type="PROSITE" id="PS50949"/>
    </source>
</evidence>
<protein>
    <submittedName>
        <fullName evidence="5">DNA-binding GntR family transcriptional regulator</fullName>
    </submittedName>
</protein>
<evidence type="ECO:0000256" key="1">
    <source>
        <dbReference type="ARBA" id="ARBA00023015"/>
    </source>
</evidence>
<evidence type="ECO:0000313" key="5">
    <source>
        <dbReference type="EMBL" id="MBB3144432.1"/>
    </source>
</evidence>